<evidence type="ECO:0000313" key="2">
    <source>
        <dbReference type="Proteomes" id="UP001422759"/>
    </source>
</evidence>
<evidence type="ECO:0000313" key="1">
    <source>
        <dbReference type="EMBL" id="GAA2139486.1"/>
    </source>
</evidence>
<dbReference type="EMBL" id="BAAANT010000009">
    <property type="protein sequence ID" value="GAA2139486.1"/>
    <property type="molecule type" value="Genomic_DNA"/>
</dbReference>
<keyword evidence="2" id="KW-1185">Reference proteome</keyword>
<reference evidence="1 2" key="1">
    <citation type="journal article" date="2019" name="Int. J. Syst. Evol. Microbiol.">
        <title>The Global Catalogue of Microorganisms (GCM) 10K type strain sequencing project: providing services to taxonomists for standard genome sequencing and annotation.</title>
        <authorList>
            <consortium name="The Broad Institute Genomics Platform"/>
            <consortium name="The Broad Institute Genome Sequencing Center for Infectious Disease"/>
            <person name="Wu L."/>
            <person name="Ma J."/>
        </authorList>
    </citation>
    <scope>NUCLEOTIDE SEQUENCE [LARGE SCALE GENOMIC DNA]</scope>
    <source>
        <strain evidence="1 2">JCM 14560</strain>
    </source>
</reference>
<evidence type="ECO:0008006" key="3">
    <source>
        <dbReference type="Google" id="ProtNLM"/>
    </source>
</evidence>
<dbReference type="RefSeq" id="WP_344463397.1">
    <property type="nucleotide sequence ID" value="NZ_BAAANT010000009.1"/>
</dbReference>
<gene>
    <name evidence="1" type="ORF">GCM10009760_21850</name>
</gene>
<name>A0ABN2ZB21_9ACTN</name>
<dbReference type="Proteomes" id="UP001422759">
    <property type="component" value="Unassembled WGS sequence"/>
</dbReference>
<organism evidence="1 2">
    <name type="scientific">Kitasatospora kazusensis</name>
    <dbReference type="NCBI Taxonomy" id="407974"/>
    <lineage>
        <taxon>Bacteria</taxon>
        <taxon>Bacillati</taxon>
        <taxon>Actinomycetota</taxon>
        <taxon>Actinomycetes</taxon>
        <taxon>Kitasatosporales</taxon>
        <taxon>Streptomycetaceae</taxon>
        <taxon>Kitasatospora</taxon>
    </lineage>
</organism>
<protein>
    <recommendedName>
        <fullName evidence="3">IrrE N-terminal-like domain-containing protein</fullName>
    </recommendedName>
</protein>
<accession>A0ABN2ZB21</accession>
<proteinExistence type="predicted"/>
<sequence length="192" mass="20635">MTGGAWQRRQLWRRCRRIADTLPVSAEFDHTALTASLSQRLGRPLELLPLPSSSCGPCGLLISTDRAEYIGYPSHTSPLHQRHIVLHEVGHLLCGHRGDSVLGPAAAEALLPSLPGELIHRVLGRSVYTEVQEQEAEVFASLVLHRAVQQRPVRLPGRPPVAAGPADAEAAARLGSLFDAAAHHGEPESGDA</sequence>
<comment type="caution">
    <text evidence="1">The sequence shown here is derived from an EMBL/GenBank/DDBJ whole genome shotgun (WGS) entry which is preliminary data.</text>
</comment>